<accession>A0ABP9VLF0</accession>
<gene>
    <name evidence="1" type="ORF">Dxin01_03972</name>
</gene>
<comment type="caution">
    <text evidence="1">The sequence shown here is derived from an EMBL/GenBank/DDBJ whole genome shotgun (WGS) entry which is preliminary data.</text>
</comment>
<evidence type="ECO:0000313" key="2">
    <source>
        <dbReference type="Proteomes" id="UP001458946"/>
    </source>
</evidence>
<proteinExistence type="predicted"/>
<name>A0ABP9VLF0_9DEIO</name>
<organism evidence="1 2">
    <name type="scientific">Deinococcus xinjiangensis</name>
    <dbReference type="NCBI Taxonomy" id="457454"/>
    <lineage>
        <taxon>Bacteria</taxon>
        <taxon>Thermotogati</taxon>
        <taxon>Deinococcota</taxon>
        <taxon>Deinococci</taxon>
        <taxon>Deinococcales</taxon>
        <taxon>Deinococcaceae</taxon>
        <taxon>Deinococcus</taxon>
    </lineage>
</organism>
<reference evidence="1 2" key="1">
    <citation type="submission" date="2024-02" db="EMBL/GenBank/DDBJ databases">
        <title>Deinococcus xinjiangensis NBRC 107630.</title>
        <authorList>
            <person name="Ichikawa N."/>
            <person name="Katano-Makiyama Y."/>
            <person name="Hidaka K."/>
        </authorList>
    </citation>
    <scope>NUCLEOTIDE SEQUENCE [LARGE SCALE GENOMIC DNA]</scope>
    <source>
        <strain evidence="1 2">NBRC 107630</strain>
    </source>
</reference>
<keyword evidence="2" id="KW-1185">Reference proteome</keyword>
<protein>
    <submittedName>
        <fullName evidence="1">Uncharacterized protein</fullName>
    </submittedName>
</protein>
<dbReference type="EMBL" id="BAABRN010000096">
    <property type="protein sequence ID" value="GAA5504203.1"/>
    <property type="molecule type" value="Genomic_DNA"/>
</dbReference>
<dbReference type="RefSeq" id="WP_353544171.1">
    <property type="nucleotide sequence ID" value="NZ_BAABRN010000096.1"/>
</dbReference>
<dbReference type="Proteomes" id="UP001458946">
    <property type="component" value="Unassembled WGS sequence"/>
</dbReference>
<evidence type="ECO:0000313" key="1">
    <source>
        <dbReference type="EMBL" id="GAA5504203.1"/>
    </source>
</evidence>
<sequence>MTQHYLAYHTPTRMGYGGSAVNTHVLKTSKAAEAQAAVRDRATVWLIGREEGNPKVFWFGWMTAARWKAPHFDIRGFDGELHGDDTSYMMPMDGGEPVPLTGKPWLKAALDKVGNGAFGLQALHDPEVIAGLELLQRATPRMVTGRPRARRKRESE</sequence>